<organism evidence="2">
    <name type="scientific">Arundo donax</name>
    <name type="common">Giant reed</name>
    <name type="synonym">Donax arundinaceus</name>
    <dbReference type="NCBI Taxonomy" id="35708"/>
    <lineage>
        <taxon>Eukaryota</taxon>
        <taxon>Viridiplantae</taxon>
        <taxon>Streptophyta</taxon>
        <taxon>Embryophyta</taxon>
        <taxon>Tracheophyta</taxon>
        <taxon>Spermatophyta</taxon>
        <taxon>Magnoliopsida</taxon>
        <taxon>Liliopsida</taxon>
        <taxon>Poales</taxon>
        <taxon>Poaceae</taxon>
        <taxon>PACMAD clade</taxon>
        <taxon>Arundinoideae</taxon>
        <taxon>Arundineae</taxon>
        <taxon>Arundo</taxon>
    </lineage>
</organism>
<reference evidence="2" key="1">
    <citation type="submission" date="2014-09" db="EMBL/GenBank/DDBJ databases">
        <authorList>
            <person name="Magalhaes I.L.F."/>
            <person name="Oliveira U."/>
            <person name="Santos F.R."/>
            <person name="Vidigal T.H.D.A."/>
            <person name="Brescovit A.D."/>
            <person name="Santos A.J."/>
        </authorList>
    </citation>
    <scope>NUCLEOTIDE SEQUENCE</scope>
    <source>
        <tissue evidence="2">Shoot tissue taken approximately 20 cm above the soil surface</tissue>
    </source>
</reference>
<protein>
    <submittedName>
        <fullName evidence="2">Uncharacterized protein</fullName>
    </submittedName>
</protein>
<reference evidence="2" key="2">
    <citation type="journal article" date="2015" name="Data Brief">
        <title>Shoot transcriptome of the giant reed, Arundo donax.</title>
        <authorList>
            <person name="Barrero R.A."/>
            <person name="Guerrero F.D."/>
            <person name="Moolhuijzen P."/>
            <person name="Goolsby J.A."/>
            <person name="Tidwell J."/>
            <person name="Bellgard S.E."/>
            <person name="Bellgard M.I."/>
        </authorList>
    </citation>
    <scope>NUCLEOTIDE SEQUENCE</scope>
    <source>
        <tissue evidence="2">Shoot tissue taken approximately 20 cm above the soil surface</tissue>
    </source>
</reference>
<name>A0A0A9ELJ8_ARUDO</name>
<evidence type="ECO:0000256" key="1">
    <source>
        <dbReference type="SAM" id="MobiDB-lite"/>
    </source>
</evidence>
<sequence length="23" mass="2548">MVAGGLPRRCPRRSRPNGDYSTT</sequence>
<dbReference type="AlphaFoldDB" id="A0A0A9ELJ8"/>
<evidence type="ECO:0000313" key="2">
    <source>
        <dbReference type="EMBL" id="JAD99893.1"/>
    </source>
</evidence>
<feature type="region of interest" description="Disordered" evidence="1">
    <location>
        <begin position="1"/>
        <end position="23"/>
    </location>
</feature>
<proteinExistence type="predicted"/>
<dbReference type="EMBL" id="GBRH01198002">
    <property type="protein sequence ID" value="JAD99893.1"/>
    <property type="molecule type" value="Transcribed_RNA"/>
</dbReference>
<accession>A0A0A9ELJ8</accession>